<evidence type="ECO:0000313" key="8">
    <source>
        <dbReference type="Proteomes" id="UP000003163"/>
    </source>
</evidence>
<dbReference type="OrthoDB" id="532420at2759"/>
<dbReference type="HOGENOM" id="CLU_025603_1_1_1"/>
<dbReference type="InterPro" id="IPR039741">
    <property type="entry name" value="UDP-sugar_pyrophosphorylase"/>
</dbReference>
<keyword evidence="4" id="KW-0808">Transferase</keyword>
<dbReference type="FunCoup" id="J9DAC8">
    <property type="interactions" value="46"/>
</dbReference>
<evidence type="ECO:0000256" key="3">
    <source>
        <dbReference type="ARBA" id="ARBA00012457"/>
    </source>
</evidence>
<dbReference type="AlphaFoldDB" id="J9DAC8"/>
<evidence type="ECO:0000313" key="7">
    <source>
        <dbReference type="EMBL" id="EJW04691.1"/>
    </source>
</evidence>
<sequence>MSIYSPPKAYSFYDDDLAITKEGLQLRRKGIKYLRENGLCVVILAGGQGTRLGSDLPKGCYKLPMFNISLFEIHCEVLKEAQRLFETEIKLIIMTSSHTHDHTVKFFKNNEFFGMKRENIYFYQQTSEVCVDIEGKKLPFYKKFATAPNGNGSVFKMFSQYRLFDSVLKNIKYCSIISVDNVLAKAVDPISIALLESNGWDVCNKSVTKNENENVGVFINKNGSLMVKEYSELQTMCKSQDDSKKKNVLTDVSNINQENSLRNIKSPNRSQESINQQIDTETDEEKIPLEDLDKYVEGNICNHLFRVSFLKTLKDVDLPIHKAFKKIPYTDKNNNLIEPKEPNGYKSELFIFDCLEFTKKAGLINVPRCFEFAPVKNAPNTGVDDPETAVIALKRKEMLTKYDGISTENVEYGFY</sequence>
<dbReference type="OMA" id="THCTVPW"/>
<evidence type="ECO:0000256" key="1">
    <source>
        <dbReference type="ARBA" id="ARBA00005208"/>
    </source>
</evidence>
<dbReference type="PANTHER" id="PTHR11952">
    <property type="entry name" value="UDP- GLUCOSE PYROPHOSPHORYLASE"/>
    <property type="match status" value="1"/>
</dbReference>
<keyword evidence="8" id="KW-1185">Reference proteome</keyword>
<dbReference type="GO" id="GO:0006048">
    <property type="term" value="P:UDP-N-acetylglucosamine biosynthetic process"/>
    <property type="evidence" value="ECO:0007669"/>
    <property type="project" value="TreeGrafter"/>
</dbReference>
<dbReference type="EC" id="2.7.7.23" evidence="3"/>
<reference evidence="8" key="2">
    <citation type="submission" date="2015-07" db="EMBL/GenBank/DDBJ databases">
        <title>Contrasting host-pathogen interactions and genome evolution in two generalist and specialist microsporidian pathogens of mosquitoes.</title>
        <authorList>
            <consortium name="The Broad Institute Genomics Platform"/>
            <consortium name="The Broad Institute Genome Sequencing Center for Infectious Disease"/>
            <person name="Cuomo C.A."/>
            <person name="Sanscrainte N.D."/>
            <person name="Goldberg J.M."/>
            <person name="Heiman D."/>
            <person name="Young S."/>
            <person name="Zeng Q."/>
            <person name="Becnel J.J."/>
            <person name="Birren B.W."/>
        </authorList>
    </citation>
    <scope>NUCLEOTIDE SEQUENCE [LARGE SCALE GENOMIC DNA]</scope>
    <source>
        <strain evidence="8">USNM 41457</strain>
    </source>
</reference>
<evidence type="ECO:0000256" key="4">
    <source>
        <dbReference type="ARBA" id="ARBA00022679"/>
    </source>
</evidence>
<name>J9DAC8_EDHAE</name>
<dbReference type="Gene3D" id="3.90.550.10">
    <property type="entry name" value="Spore Coat Polysaccharide Biosynthesis Protein SpsA, Chain A"/>
    <property type="match status" value="1"/>
</dbReference>
<comment type="pathway">
    <text evidence="1">Nucleotide-sugar biosynthesis; UDP-N-acetyl-alpha-D-glucosamine biosynthesis; UDP-N-acetyl-alpha-D-glucosamine from N-acetyl-alpha-D-glucosamine 1-phosphate: step 1/1.</text>
</comment>
<dbReference type="SUPFAM" id="SSF53448">
    <property type="entry name" value="Nucleotide-diphospho-sugar transferases"/>
    <property type="match status" value="2"/>
</dbReference>
<dbReference type="VEuPathDB" id="MicrosporidiaDB:EDEG_01104"/>
<protein>
    <recommendedName>
        <fullName evidence="3">UDP-N-acetylglucosamine diphosphorylase</fullName>
        <ecNumber evidence="3">2.7.7.23</ecNumber>
    </recommendedName>
</protein>
<evidence type="ECO:0000256" key="6">
    <source>
        <dbReference type="ARBA" id="ARBA00048493"/>
    </source>
</evidence>
<dbReference type="EMBL" id="AFBI03000015">
    <property type="protein sequence ID" value="EJW04691.1"/>
    <property type="molecule type" value="Genomic_DNA"/>
</dbReference>
<dbReference type="InParanoid" id="J9DAC8"/>
<dbReference type="PANTHER" id="PTHR11952:SF2">
    <property type="entry name" value="LD24639P"/>
    <property type="match status" value="1"/>
</dbReference>
<dbReference type="Pfam" id="PF01704">
    <property type="entry name" value="UDPGP"/>
    <property type="match status" value="1"/>
</dbReference>
<organism evidence="7 8">
    <name type="scientific">Edhazardia aedis (strain USNM 41457)</name>
    <name type="common">Microsporidian parasite</name>
    <dbReference type="NCBI Taxonomy" id="1003232"/>
    <lineage>
        <taxon>Eukaryota</taxon>
        <taxon>Fungi</taxon>
        <taxon>Fungi incertae sedis</taxon>
        <taxon>Microsporidia</taxon>
        <taxon>Edhazardia</taxon>
    </lineage>
</organism>
<accession>J9DAC8</accession>
<dbReference type="Proteomes" id="UP000003163">
    <property type="component" value="Unassembled WGS sequence"/>
</dbReference>
<dbReference type="STRING" id="1003232.J9DAC8"/>
<dbReference type="GO" id="GO:0003977">
    <property type="term" value="F:UDP-N-acetylglucosamine diphosphorylase activity"/>
    <property type="evidence" value="ECO:0007669"/>
    <property type="project" value="UniProtKB-EC"/>
</dbReference>
<reference evidence="7 8" key="1">
    <citation type="submission" date="2011-08" db="EMBL/GenBank/DDBJ databases">
        <authorList>
            <person name="Liu Z.J."/>
            <person name="Shi F.L."/>
            <person name="Lu J.Q."/>
            <person name="Li M."/>
            <person name="Wang Z.L."/>
        </authorList>
    </citation>
    <scope>NUCLEOTIDE SEQUENCE [LARGE SCALE GENOMIC DNA]</scope>
    <source>
        <strain evidence="7 8">USNM 41457</strain>
    </source>
</reference>
<dbReference type="InterPro" id="IPR002618">
    <property type="entry name" value="UDPGP_fam"/>
</dbReference>
<evidence type="ECO:0000256" key="5">
    <source>
        <dbReference type="ARBA" id="ARBA00022695"/>
    </source>
</evidence>
<comment type="caution">
    <text evidence="7">The sequence shown here is derived from an EMBL/GenBank/DDBJ whole genome shotgun (WGS) entry which is preliminary data.</text>
</comment>
<gene>
    <name evidence="7" type="ORF">EDEG_01104</name>
</gene>
<comment type="similarity">
    <text evidence="2">Belongs to the UDPGP type 1 family.</text>
</comment>
<dbReference type="InterPro" id="IPR029044">
    <property type="entry name" value="Nucleotide-diphossugar_trans"/>
</dbReference>
<evidence type="ECO:0000256" key="2">
    <source>
        <dbReference type="ARBA" id="ARBA00010401"/>
    </source>
</evidence>
<proteinExistence type="inferred from homology"/>
<comment type="catalytic activity">
    <reaction evidence="6">
        <text>N-acetyl-alpha-D-glucosamine 1-phosphate + UTP + H(+) = UDP-N-acetyl-alpha-D-glucosamine + diphosphate</text>
        <dbReference type="Rhea" id="RHEA:13509"/>
        <dbReference type="ChEBI" id="CHEBI:15378"/>
        <dbReference type="ChEBI" id="CHEBI:33019"/>
        <dbReference type="ChEBI" id="CHEBI:46398"/>
        <dbReference type="ChEBI" id="CHEBI:57705"/>
        <dbReference type="ChEBI" id="CHEBI:57776"/>
        <dbReference type="EC" id="2.7.7.23"/>
    </reaction>
</comment>
<keyword evidence="5" id="KW-0548">Nucleotidyltransferase</keyword>